<reference evidence="3" key="1">
    <citation type="journal article" date="2014" name="Soil Biol. Biochem.">
        <title>Structure and function of bacterial communities in ageing soils: Insights from the Mendocino ecological staircase.</title>
        <authorList>
            <person name="Uroz S."/>
            <person name="Tech J.J."/>
            <person name="Sawaya N.A."/>
            <person name="Frey-Klett P."/>
            <person name="Leveau J.H.J."/>
        </authorList>
    </citation>
    <scope>NUCLEOTIDE SEQUENCE [LARGE SCALE GENOMIC DNA]</scope>
    <source>
        <strain evidence="3">Cal35</strain>
    </source>
</reference>
<organism evidence="2 3">
    <name type="scientific">Collimonas arenae</name>
    <dbReference type="NCBI Taxonomy" id="279058"/>
    <lineage>
        <taxon>Bacteria</taxon>
        <taxon>Pseudomonadati</taxon>
        <taxon>Pseudomonadota</taxon>
        <taxon>Betaproteobacteria</taxon>
        <taxon>Burkholderiales</taxon>
        <taxon>Oxalobacteraceae</taxon>
        <taxon>Collimonas</taxon>
    </lineage>
</organism>
<dbReference type="RefSeq" id="WP_156117561.1">
    <property type="nucleotide sequence ID" value="NZ_CP009962.1"/>
</dbReference>
<dbReference type="HOGENOM" id="CLU_459086_0_0_4"/>
<protein>
    <submittedName>
        <fullName evidence="2">Uncharacterized protein</fullName>
    </submittedName>
</protein>
<name>A0A0A1FFV0_9BURK</name>
<proteinExistence type="predicted"/>
<dbReference type="OrthoDB" id="7053938at2"/>
<accession>A0A0A1FFV0</accession>
<dbReference type="Proteomes" id="UP000030302">
    <property type="component" value="Chromosome"/>
</dbReference>
<gene>
    <name evidence="2" type="ORF">LT85_3396</name>
</gene>
<keyword evidence="3" id="KW-1185">Reference proteome</keyword>
<evidence type="ECO:0000313" key="2">
    <source>
        <dbReference type="EMBL" id="AIY42554.1"/>
    </source>
</evidence>
<evidence type="ECO:0000313" key="3">
    <source>
        <dbReference type="Proteomes" id="UP000030302"/>
    </source>
</evidence>
<dbReference type="EMBL" id="CP009962">
    <property type="protein sequence ID" value="AIY42554.1"/>
    <property type="molecule type" value="Genomic_DNA"/>
</dbReference>
<evidence type="ECO:0000256" key="1">
    <source>
        <dbReference type="SAM" id="MobiDB-lite"/>
    </source>
</evidence>
<sequence>MPIGPTTPHSPTITPTFTTHSTAASLPAGPAAAAQLPNNTPGHATRPNAGRASFQQNLRAGSGWVDTFRSSKENIEAFKKELNKSERPLVHFPHSARGDMNAYKYTAFLDQKDRPLTVFEYSDNPPPGSEQEAFNRNIDVIKQHISSLNGKLEEGRDYIFGLQKDINNYKKNPEGEQRVKKHYQEYDNIMSNPEVREKVHAMFKSEIAKDPVKTYLANKSLSADVSEKNRKPESKLIVININKRAPQKKWDPREYRHTTPDDAHMQSLIDGIYDAQDAIEGTDKLDISIVGSKFNELEQQNWEKYGEGKGVKVHFFNDMQKEGLDRNQQRAALFALTDRYKSTTYLGHQSGVNEDAQILSRTNVHSLSEYLSLGQIGISRVEARPQLDAVRTSGVDMATGANSKGNFYSLRNSEFLTTEGILAAVQIKLDDKSNAHRPLNELLRDLPNKYTTDTGKELSEMTDADATDKLFEMILENAGKMKDGIISADISEEAKTNYKSAIGVIVRRMEPGEPGLSPEAKQYFTNTMKQELARHDSKDPVTRHYDKLRSHNHEMRPYKLGKNQIEHRKVNNDNYLEMLDKEWPIPRDELDDNA</sequence>
<dbReference type="KEGG" id="care:LT85_3396"/>
<dbReference type="AlphaFoldDB" id="A0A0A1FFV0"/>
<feature type="region of interest" description="Disordered" evidence="1">
    <location>
        <begin position="1"/>
        <end position="24"/>
    </location>
</feature>